<evidence type="ECO:0000256" key="1">
    <source>
        <dbReference type="SAM" id="MobiDB-lite"/>
    </source>
</evidence>
<feature type="compositionally biased region" description="Basic residues" evidence="1">
    <location>
        <begin position="32"/>
        <end position="45"/>
    </location>
</feature>
<accession>A0A9P1C3H3</accession>
<proteinExistence type="predicted"/>
<dbReference type="EMBL" id="CAMXCT010000890">
    <property type="protein sequence ID" value="CAI3984420.1"/>
    <property type="molecule type" value="Genomic_DNA"/>
</dbReference>
<keyword evidence="2" id="KW-0812">Transmembrane</keyword>
<protein>
    <submittedName>
        <fullName evidence="5">CSD domain-containing protein</fullName>
    </submittedName>
</protein>
<keyword evidence="2" id="KW-1133">Transmembrane helix</keyword>
<feature type="transmembrane region" description="Helical" evidence="2">
    <location>
        <begin position="171"/>
        <end position="200"/>
    </location>
</feature>
<gene>
    <name evidence="3" type="ORF">C1SCF055_LOCUS11961</name>
</gene>
<feature type="region of interest" description="Disordered" evidence="1">
    <location>
        <begin position="22"/>
        <end position="49"/>
    </location>
</feature>
<keyword evidence="2" id="KW-0472">Membrane</keyword>
<name>A0A9P1C3H3_9DINO</name>
<dbReference type="OrthoDB" id="422005at2759"/>
<comment type="caution">
    <text evidence="3">The sequence shown here is derived from an EMBL/GenBank/DDBJ whole genome shotgun (WGS) entry which is preliminary data.</text>
</comment>
<dbReference type="EMBL" id="CAMXCT020000890">
    <property type="protein sequence ID" value="CAL1137795.1"/>
    <property type="molecule type" value="Genomic_DNA"/>
</dbReference>
<feature type="transmembrane region" description="Helical" evidence="2">
    <location>
        <begin position="127"/>
        <end position="151"/>
    </location>
</feature>
<dbReference type="EMBL" id="CAMXCT030000890">
    <property type="protein sequence ID" value="CAL4771732.1"/>
    <property type="molecule type" value="Genomic_DNA"/>
</dbReference>
<feature type="compositionally biased region" description="Basic and acidic residues" evidence="1">
    <location>
        <begin position="22"/>
        <end position="31"/>
    </location>
</feature>
<feature type="region of interest" description="Disordered" evidence="1">
    <location>
        <begin position="278"/>
        <end position="300"/>
    </location>
</feature>
<evidence type="ECO:0000313" key="3">
    <source>
        <dbReference type="EMBL" id="CAI3984420.1"/>
    </source>
</evidence>
<dbReference type="AlphaFoldDB" id="A0A9P1C3H3"/>
<reference evidence="3" key="1">
    <citation type="submission" date="2022-10" db="EMBL/GenBank/DDBJ databases">
        <authorList>
            <person name="Chen Y."/>
            <person name="Dougan E. K."/>
            <person name="Chan C."/>
            <person name="Rhodes N."/>
            <person name="Thang M."/>
        </authorList>
    </citation>
    <scope>NUCLEOTIDE SEQUENCE</scope>
</reference>
<reference evidence="4" key="2">
    <citation type="submission" date="2024-04" db="EMBL/GenBank/DDBJ databases">
        <authorList>
            <person name="Chen Y."/>
            <person name="Shah S."/>
            <person name="Dougan E. K."/>
            <person name="Thang M."/>
            <person name="Chan C."/>
        </authorList>
    </citation>
    <scope>NUCLEOTIDE SEQUENCE [LARGE SCALE GENOMIC DNA]</scope>
</reference>
<evidence type="ECO:0000256" key="2">
    <source>
        <dbReference type="SAM" id="Phobius"/>
    </source>
</evidence>
<evidence type="ECO:0000313" key="5">
    <source>
        <dbReference type="EMBL" id="CAL4771732.1"/>
    </source>
</evidence>
<feature type="transmembrane region" description="Helical" evidence="2">
    <location>
        <begin position="93"/>
        <end position="115"/>
    </location>
</feature>
<organism evidence="3">
    <name type="scientific">Cladocopium goreaui</name>
    <dbReference type="NCBI Taxonomy" id="2562237"/>
    <lineage>
        <taxon>Eukaryota</taxon>
        <taxon>Sar</taxon>
        <taxon>Alveolata</taxon>
        <taxon>Dinophyceae</taxon>
        <taxon>Suessiales</taxon>
        <taxon>Symbiodiniaceae</taxon>
        <taxon>Cladocopium</taxon>
    </lineage>
</organism>
<evidence type="ECO:0000313" key="4">
    <source>
        <dbReference type="EMBL" id="CAL1137795.1"/>
    </source>
</evidence>
<dbReference type="Proteomes" id="UP001152797">
    <property type="component" value="Unassembled WGS sequence"/>
</dbReference>
<keyword evidence="6" id="KW-1185">Reference proteome</keyword>
<sequence length="314" mass="34448">MVNIPPLPHGAWPDLAPELVASERHEGDSSHRPRRRGHGKSHHSKQALPLARIPEEAESTLFRSRCSILGLMTVELLRLSVVRVFPSPGGLEYTAQMLCCAANGIVTLGSLPVFAHAGLGICVNRRCLGSLLTLILTAATCTWGAVVLALFPGGGLQRINSHLLDDGAPESLRFLGVWNCLMLSSVSFQTALCVAAWGFYRTYRQLGLYPPVPWNVSRAKLWQRSCAELQEFIGAVTKEPRKGRIQPEVSAFEFVCEAEDVALLSDQCHGNWTCERGEEGELGRTPVPSPAPPRRVLHENDVHYPLEEVRPLGP</sequence>
<evidence type="ECO:0000313" key="6">
    <source>
        <dbReference type="Proteomes" id="UP001152797"/>
    </source>
</evidence>